<proteinExistence type="predicted"/>
<name>U2KD38_9FIRM</name>
<dbReference type="Proteomes" id="UP000016662">
    <property type="component" value="Unassembled WGS sequence"/>
</dbReference>
<feature type="compositionally biased region" description="Basic and acidic residues" evidence="1">
    <location>
        <begin position="76"/>
        <end position="89"/>
    </location>
</feature>
<protein>
    <submittedName>
        <fullName evidence="2">Uncharacterized protein</fullName>
    </submittedName>
</protein>
<dbReference type="STRING" id="411473.RUMCAL_01188"/>
<dbReference type="EMBL" id="AWVF01000143">
    <property type="protein sequence ID" value="ERJ96456.1"/>
    <property type="molecule type" value="Genomic_DNA"/>
</dbReference>
<evidence type="ECO:0000313" key="3">
    <source>
        <dbReference type="Proteomes" id="UP000016662"/>
    </source>
</evidence>
<dbReference type="PATRIC" id="fig|411473.3.peg.976"/>
<keyword evidence="3" id="KW-1185">Reference proteome</keyword>
<organism evidence="2 3">
    <name type="scientific">Ruminococcus callidus ATCC 27760</name>
    <dbReference type="NCBI Taxonomy" id="411473"/>
    <lineage>
        <taxon>Bacteria</taxon>
        <taxon>Bacillati</taxon>
        <taxon>Bacillota</taxon>
        <taxon>Clostridia</taxon>
        <taxon>Eubacteriales</taxon>
        <taxon>Oscillospiraceae</taxon>
        <taxon>Ruminococcus</taxon>
    </lineage>
</organism>
<dbReference type="AntiFam" id="ANF00006">
    <property type="entry name" value="Translation of CRISPR region"/>
</dbReference>
<evidence type="ECO:0000313" key="2">
    <source>
        <dbReference type="EMBL" id="ERJ96456.1"/>
    </source>
</evidence>
<sequence>MRGKVTVLVFGSMILRITPAYAGKSTIDGGKHDRSKDHPRLCGEKVCLCHMKKESKGSPPPMRGKVAGGSVFASGTRDHPRLCGEKASH</sequence>
<comment type="caution">
    <text evidence="2">The sequence shown here is derived from an EMBL/GenBank/DDBJ whole genome shotgun (WGS) entry which is preliminary data.</text>
</comment>
<dbReference type="HOGENOM" id="CLU_182355_0_0_9"/>
<dbReference type="AlphaFoldDB" id="U2KD38"/>
<reference evidence="2 3" key="1">
    <citation type="submission" date="2013-07" db="EMBL/GenBank/DDBJ databases">
        <authorList>
            <person name="Weinstock G."/>
            <person name="Sodergren E."/>
            <person name="Wylie T."/>
            <person name="Fulton L."/>
            <person name="Fulton R."/>
            <person name="Fronick C."/>
            <person name="O'Laughlin M."/>
            <person name="Godfrey J."/>
            <person name="Miner T."/>
            <person name="Herter B."/>
            <person name="Appelbaum E."/>
            <person name="Cordes M."/>
            <person name="Lek S."/>
            <person name="Wollam A."/>
            <person name="Pepin K.H."/>
            <person name="Palsikar V.B."/>
            <person name="Mitreva M."/>
            <person name="Wilson R.K."/>
        </authorList>
    </citation>
    <scope>NUCLEOTIDE SEQUENCE [LARGE SCALE GENOMIC DNA]</scope>
    <source>
        <strain evidence="2 3">ATCC 27760</strain>
    </source>
</reference>
<accession>U2KD38</accession>
<gene>
    <name evidence="2" type="ORF">RUMCAL_01188</name>
</gene>
<dbReference type="AntiFam" id="ANF00057">
    <property type="entry name" value="Translation of E. coli type CRISPR repeat"/>
</dbReference>
<feature type="region of interest" description="Disordered" evidence="1">
    <location>
        <begin position="53"/>
        <end position="89"/>
    </location>
</feature>
<evidence type="ECO:0000256" key="1">
    <source>
        <dbReference type="SAM" id="MobiDB-lite"/>
    </source>
</evidence>